<evidence type="ECO:0000259" key="3">
    <source>
        <dbReference type="Pfam" id="PF18962"/>
    </source>
</evidence>
<protein>
    <recommendedName>
        <fullName evidence="6">Fibronectin type-III domain-containing protein</fullName>
    </recommendedName>
</protein>
<dbReference type="InterPro" id="IPR036116">
    <property type="entry name" value="FN3_sf"/>
</dbReference>
<dbReference type="RefSeq" id="WP_102757432.1">
    <property type="nucleotide sequence ID" value="NZ_CP025791.1"/>
</dbReference>
<accession>A0A2K9PUP1</accession>
<organism evidence="4 5">
    <name type="scientific">Flavivirga eckloniae</name>
    <dbReference type="NCBI Taxonomy" id="1803846"/>
    <lineage>
        <taxon>Bacteria</taxon>
        <taxon>Pseudomonadati</taxon>
        <taxon>Bacteroidota</taxon>
        <taxon>Flavobacteriia</taxon>
        <taxon>Flavobacteriales</taxon>
        <taxon>Flavobacteriaceae</taxon>
        <taxon>Flavivirga</taxon>
    </lineage>
</organism>
<keyword evidence="1" id="KW-0732">Signal</keyword>
<dbReference type="PANTHER" id="PTHR23150">
    <property type="entry name" value="SULFATASE MODIFYING FACTOR 1, 2"/>
    <property type="match status" value="1"/>
</dbReference>
<dbReference type="EMBL" id="CP025791">
    <property type="protein sequence ID" value="AUP80786.1"/>
    <property type="molecule type" value="Genomic_DNA"/>
</dbReference>
<reference evidence="4 5" key="1">
    <citation type="submission" date="2018-01" db="EMBL/GenBank/DDBJ databases">
        <title>Complete genome sequence of Flavivirga eckloniae ECD14 isolated from seaweed Ecklonia cava.</title>
        <authorList>
            <person name="Lee J.H."/>
            <person name="Baik K.S."/>
            <person name="Seong C.N."/>
        </authorList>
    </citation>
    <scope>NUCLEOTIDE SEQUENCE [LARGE SCALE GENOMIC DNA]</scope>
    <source>
        <strain evidence="4 5">ECD14</strain>
    </source>
</reference>
<dbReference type="NCBIfam" id="TIGR04183">
    <property type="entry name" value="Por_Secre_tail"/>
    <property type="match status" value="1"/>
</dbReference>
<dbReference type="InterPro" id="IPR005532">
    <property type="entry name" value="SUMF_dom"/>
</dbReference>
<dbReference type="Gene3D" id="2.60.40.10">
    <property type="entry name" value="Immunoglobulins"/>
    <property type="match status" value="3"/>
</dbReference>
<evidence type="ECO:0000313" key="5">
    <source>
        <dbReference type="Proteomes" id="UP000235826"/>
    </source>
</evidence>
<dbReference type="KEGG" id="fek:C1H87_19530"/>
<dbReference type="PANTHER" id="PTHR23150:SF19">
    <property type="entry name" value="FORMYLGLYCINE-GENERATING ENZYME"/>
    <property type="match status" value="1"/>
</dbReference>
<feature type="domain" description="Secretion system C-terminal sorting" evidence="3">
    <location>
        <begin position="818"/>
        <end position="882"/>
    </location>
</feature>
<dbReference type="Pfam" id="PF03781">
    <property type="entry name" value="FGE-sulfatase"/>
    <property type="match status" value="1"/>
</dbReference>
<dbReference type="SUPFAM" id="SSF49265">
    <property type="entry name" value="Fibronectin type III"/>
    <property type="match status" value="1"/>
</dbReference>
<evidence type="ECO:0000259" key="2">
    <source>
        <dbReference type="Pfam" id="PF03781"/>
    </source>
</evidence>
<dbReference type="InterPro" id="IPR016187">
    <property type="entry name" value="CTDL_fold"/>
</dbReference>
<evidence type="ECO:0000313" key="4">
    <source>
        <dbReference type="EMBL" id="AUP80786.1"/>
    </source>
</evidence>
<dbReference type="Pfam" id="PF18962">
    <property type="entry name" value="Por_Secre_tail"/>
    <property type="match status" value="1"/>
</dbReference>
<dbReference type="Proteomes" id="UP000235826">
    <property type="component" value="Chromosome"/>
</dbReference>
<evidence type="ECO:0000256" key="1">
    <source>
        <dbReference type="ARBA" id="ARBA00022729"/>
    </source>
</evidence>
<dbReference type="InterPro" id="IPR013783">
    <property type="entry name" value="Ig-like_fold"/>
</dbReference>
<dbReference type="InterPro" id="IPR051043">
    <property type="entry name" value="Sulfatase_Mod_Factor_Kinase"/>
</dbReference>
<dbReference type="OrthoDB" id="789771at2"/>
<dbReference type="Gene3D" id="2.60.40.1120">
    <property type="entry name" value="Carboxypeptidase-like, regulatory domain"/>
    <property type="match status" value="2"/>
</dbReference>
<dbReference type="Gene3D" id="3.90.1580.10">
    <property type="entry name" value="paralog of FGE (formylglycine-generating enzyme)"/>
    <property type="match status" value="1"/>
</dbReference>
<dbReference type="SUPFAM" id="SSF49464">
    <property type="entry name" value="Carboxypeptidase regulatory domain-like"/>
    <property type="match status" value="1"/>
</dbReference>
<keyword evidence="5" id="KW-1185">Reference proteome</keyword>
<dbReference type="InterPro" id="IPR042095">
    <property type="entry name" value="SUMF_sf"/>
</dbReference>
<dbReference type="GO" id="GO:0120147">
    <property type="term" value="F:formylglycine-generating oxidase activity"/>
    <property type="evidence" value="ECO:0007669"/>
    <property type="project" value="TreeGrafter"/>
</dbReference>
<sequence length="885" mass="98870">MKNNLLITITFLFGILTVKATDVKLIIPKNQETHIPYDQFRLEWSTLDNTNGAITYDLYLGTTPTPVLYKSDLDPSINGPINDHVFIAESVVNINGQPHPTAILFANTALIKNTTYYWKIIAKNEHGDFFPSQTFSFTTIRENTLPTVPTLLSPVNGAQDLITKPTISWSESIDADGDDVSYAISLKEGNGNFKPITIVTDTSYTFSMPLNDDATYYWKIYAIDGYTGERVSSNTASFRIENYQNDTPELGNLLTPANGIKNLGFKIDFKWNAAIDKDNDAVTYDVYADTNNNPQTLIASNISNTNVTHIFNNYGAIYWKVVAKDSYGNTDTSAIYQFSCWENAPNISIDMIEVESGSFMMGQSDHTQIALGQNIDGSILYSDVTDENPAHLISLRDYQISKYEITNTQYVSFLNSIIDDVVVEFSENNTHRRLSFKYKRASLKGIPLCQVFDQTRDLNERKNIPYEPNFDAPIIWNGTSFELDPNYANHPVRWMYYTGVKYFAEWGGNYRLPSEAEWEFAALGGNHSNGYTYSGSNNLDDVAVRGAISTAPVGSLSANELEIYDMSGNVAEICEDIYNVNYYKNSPSNNPICTIPSYFGRVTRGEYYKLVYEAHFRIKKRFRLAYEQYMETSGIRLAKSKDYKVSGRVLDSHGDPLAGVIISGLPTQVITNANGEYNTTITGGWSGNITAYKMGYTSTNQAINLVNLYENSENNDITLALKPTEYNLSIYVTDGIKALSNSTVTIEGIDYITDANGKININNISTGHYNYTASTQGFEGASGTIVVNNNDVSKTITLFKTTLGIDIVDSDASDGVKIYPNPFNKALYVEYNGTATVSVYNVLGKLIKTEKIVHKLNLTINQKGMFYLIIRDKDNRVITKKAISK</sequence>
<evidence type="ECO:0008006" key="6">
    <source>
        <dbReference type="Google" id="ProtNLM"/>
    </source>
</evidence>
<dbReference type="SUPFAM" id="SSF56436">
    <property type="entry name" value="C-type lectin-like"/>
    <property type="match status" value="1"/>
</dbReference>
<name>A0A2K9PUP1_9FLAO</name>
<gene>
    <name evidence="4" type="ORF">C1H87_19530</name>
</gene>
<proteinExistence type="predicted"/>
<dbReference type="AlphaFoldDB" id="A0A2K9PUP1"/>
<feature type="domain" description="Sulfatase-modifying factor enzyme-like" evidence="2">
    <location>
        <begin position="350"/>
        <end position="639"/>
    </location>
</feature>
<dbReference type="InterPro" id="IPR008969">
    <property type="entry name" value="CarboxyPept-like_regulatory"/>
</dbReference>
<dbReference type="InterPro" id="IPR026444">
    <property type="entry name" value="Secre_tail"/>
</dbReference>